<gene>
    <name evidence="2" type="ORF">HGK34_05435</name>
</gene>
<keyword evidence="1" id="KW-0812">Transmembrane</keyword>
<feature type="transmembrane region" description="Helical" evidence="1">
    <location>
        <begin position="35"/>
        <end position="51"/>
    </location>
</feature>
<feature type="transmembrane region" description="Helical" evidence="1">
    <location>
        <begin position="155"/>
        <end position="178"/>
    </location>
</feature>
<evidence type="ECO:0000313" key="2">
    <source>
        <dbReference type="EMBL" id="MBL0885720.1"/>
    </source>
</evidence>
<evidence type="ECO:0008006" key="4">
    <source>
        <dbReference type="Google" id="ProtNLM"/>
    </source>
</evidence>
<protein>
    <recommendedName>
        <fullName evidence="4">Integral membrane protein</fullName>
    </recommendedName>
</protein>
<accession>A0ABS1LHK6</accession>
<dbReference type="Proteomes" id="UP000675409">
    <property type="component" value="Unassembled WGS sequence"/>
</dbReference>
<dbReference type="EMBL" id="JABBYC010000005">
    <property type="protein sequence ID" value="MBL0885720.1"/>
    <property type="molecule type" value="Genomic_DNA"/>
</dbReference>
<sequence>MAEPKHGISVGELLLAEYQSIKDEQRSRIGFRDNLLYATLAVVAAITAAAAQTKEPVMLLALPPACIVLGWTYIVNDEKISAIGQYIREELGPRLTQQAFLRKGFVPFGWEKVHRIDARRRSRKWIQCLIDLTAFCGLPIAVLAAFWVSQQNDPLPVALSVLEGLLVIGLGIQIVLYAKPSLKEPSSIR</sequence>
<feature type="transmembrane region" description="Helical" evidence="1">
    <location>
        <begin position="129"/>
        <end position="149"/>
    </location>
</feature>
<keyword evidence="1" id="KW-0472">Membrane</keyword>
<organism evidence="2 3">
    <name type="scientific">Myceligenerans indicum</name>
    <dbReference type="NCBI Taxonomy" id="2593663"/>
    <lineage>
        <taxon>Bacteria</taxon>
        <taxon>Bacillati</taxon>
        <taxon>Actinomycetota</taxon>
        <taxon>Actinomycetes</taxon>
        <taxon>Micrococcales</taxon>
        <taxon>Promicromonosporaceae</taxon>
        <taxon>Myceligenerans</taxon>
    </lineage>
</organism>
<keyword evidence="1" id="KW-1133">Transmembrane helix</keyword>
<proteinExistence type="predicted"/>
<name>A0ABS1LHK6_9MICO</name>
<feature type="transmembrane region" description="Helical" evidence="1">
    <location>
        <begin position="57"/>
        <end position="75"/>
    </location>
</feature>
<evidence type="ECO:0000256" key="1">
    <source>
        <dbReference type="SAM" id="Phobius"/>
    </source>
</evidence>
<keyword evidence="3" id="KW-1185">Reference proteome</keyword>
<comment type="caution">
    <text evidence="2">The sequence shown here is derived from an EMBL/GenBank/DDBJ whole genome shotgun (WGS) entry which is preliminary data.</text>
</comment>
<evidence type="ECO:0000313" key="3">
    <source>
        <dbReference type="Proteomes" id="UP000675409"/>
    </source>
</evidence>
<reference evidence="2 3" key="1">
    <citation type="journal article" date="2021" name="Arch. Microbiol.">
        <title>Myceligenerans indicum sp. nov., an actinobacterium isolated from mangrove sediment of Sundarbans, India.</title>
        <authorList>
            <person name="Asha K."/>
            <person name="Bhadury P."/>
        </authorList>
    </citation>
    <scope>NUCLEOTIDE SEQUENCE [LARGE SCALE GENOMIC DNA]</scope>
    <source>
        <strain evidence="2 3">I2</strain>
    </source>
</reference>